<evidence type="ECO:0000313" key="2">
    <source>
        <dbReference type="EMBL" id="MBF0860437.1"/>
    </source>
</evidence>
<dbReference type="InterPro" id="IPR029044">
    <property type="entry name" value="Nucleotide-diphossugar_trans"/>
</dbReference>
<evidence type="ECO:0000256" key="1">
    <source>
        <dbReference type="ARBA" id="ARBA00022679"/>
    </source>
</evidence>
<dbReference type="Pfam" id="PF04488">
    <property type="entry name" value="Gly_transf_sug"/>
    <property type="match status" value="1"/>
</dbReference>
<dbReference type="Gene3D" id="3.90.550.20">
    <property type="match status" value="1"/>
</dbReference>
<accession>A0ABR9Y965</accession>
<dbReference type="PANTHER" id="PTHR32385">
    <property type="entry name" value="MANNOSYL PHOSPHORYLINOSITOL CERAMIDE SYNTHASE"/>
    <property type="match status" value="1"/>
</dbReference>
<keyword evidence="1" id="KW-0808">Transferase</keyword>
<dbReference type="EMBL" id="JABCQG010000049">
    <property type="protein sequence ID" value="MBF0860437.1"/>
    <property type="molecule type" value="Genomic_DNA"/>
</dbReference>
<organism evidence="2 3">
    <name type="scientific">Gluconobacter vitians</name>
    <dbReference type="NCBI Taxonomy" id="2728102"/>
    <lineage>
        <taxon>Bacteria</taxon>
        <taxon>Pseudomonadati</taxon>
        <taxon>Pseudomonadota</taxon>
        <taxon>Alphaproteobacteria</taxon>
        <taxon>Acetobacterales</taxon>
        <taxon>Acetobacteraceae</taxon>
        <taxon>Gluconobacter</taxon>
    </lineage>
</organism>
<dbReference type="Proteomes" id="UP000623107">
    <property type="component" value="Unassembled WGS sequence"/>
</dbReference>
<dbReference type="SUPFAM" id="SSF53448">
    <property type="entry name" value="Nucleotide-diphospho-sugar transferases"/>
    <property type="match status" value="1"/>
</dbReference>
<evidence type="ECO:0000313" key="3">
    <source>
        <dbReference type="Proteomes" id="UP000623107"/>
    </source>
</evidence>
<comment type="caution">
    <text evidence="2">The sequence shown here is derived from an EMBL/GenBank/DDBJ whole genome shotgun (WGS) entry which is preliminary data.</text>
</comment>
<name>A0ABR9Y965_9PROT</name>
<sequence length="505" mass="57507">MKTHHKIKHLHQILILDEEAPTASIPQAIKRNIEAARHVYPQAEYTLWRNHQIRKIIKEHFDDDVLYAYDILKPYSYKADLAKFVILYVFGGLYIDLGVQIAREWNIPNNKGIGACRDVPFTSPSWSAIQTGLLWSLPKRKEFQIAIQYIVENCKSKYYGENPLYPTGPVVLGRAFIAAFVERGQESTADDQYVGSCRSVTPDSAMLNVSYVSKGGEVIAFRNKLIGGDLAHLGVSGSNNYNDMWNKRAIYGEKLCVWPANDCLIHTDFPVFKNEHGIVAPEDFEGVLSYGPYTSLSAGAYELRIKLESGTEFRKIEVDVTADFQKEYIKSCVFLPANVSNDDIITMLIEINQPKDKVEFVVKTETGFRGAVKSFELEPILLQKWPFSDPAIKTEIGFIKEDGISTHLWAKGRLIYGPYTSLPKGRYKLRTKFSPETRFTNAAIEIAAGEEHKTRKTLKLNPIDMKRGYIETFFTLDQNEENVEFRLCVNRLFMGKFLSYEISSQ</sequence>
<dbReference type="InterPro" id="IPR007577">
    <property type="entry name" value="GlycoTrfase_DXD_sugar-bd_CS"/>
</dbReference>
<reference evidence="2 3" key="2">
    <citation type="submission" date="2020-11" db="EMBL/GenBank/DDBJ databases">
        <title>Description of novel Gluconobacter species.</title>
        <authorList>
            <person name="Cleenwerck I."/>
            <person name="Cnockaert M."/>
            <person name="Borremans W."/>
            <person name="Wieme A.D."/>
            <person name="De Vuyst L."/>
            <person name="Vandamme P."/>
        </authorList>
    </citation>
    <scope>NUCLEOTIDE SEQUENCE [LARGE SCALE GENOMIC DNA]</scope>
    <source>
        <strain evidence="2 3">LMG 31484</strain>
    </source>
</reference>
<proteinExistence type="predicted"/>
<protein>
    <submittedName>
        <fullName evidence="2">Uncharacterized protein</fullName>
    </submittedName>
</protein>
<keyword evidence="3" id="KW-1185">Reference proteome</keyword>
<reference evidence="3" key="1">
    <citation type="submission" date="2020-04" db="EMBL/GenBank/DDBJ databases">
        <title>Description of novel Gluconacetobacter.</title>
        <authorList>
            <person name="Sombolestani A."/>
        </authorList>
    </citation>
    <scope>NUCLEOTIDE SEQUENCE [LARGE SCALE GENOMIC DNA]</scope>
    <source>
        <strain evidence="3">LMG 31484</strain>
    </source>
</reference>
<dbReference type="InterPro" id="IPR051706">
    <property type="entry name" value="Glycosyltransferase_domain"/>
</dbReference>
<dbReference type="RefSeq" id="WP_194260927.1">
    <property type="nucleotide sequence ID" value="NZ_JABCQG010000049.1"/>
</dbReference>
<dbReference type="PANTHER" id="PTHR32385:SF15">
    <property type="entry name" value="INOSITOL PHOSPHOCERAMIDE MANNOSYLTRANSFERASE 1"/>
    <property type="match status" value="1"/>
</dbReference>
<gene>
    <name evidence="2" type="ORF">HKD24_14775</name>
</gene>